<dbReference type="Pfam" id="PF10344">
    <property type="entry name" value="Hobbit"/>
    <property type="match status" value="1"/>
</dbReference>
<name>A0ABD2ICJ8_9BILA</name>
<feature type="region of interest" description="Disordered" evidence="2">
    <location>
        <begin position="203"/>
        <end position="229"/>
    </location>
</feature>
<feature type="region of interest" description="Disordered" evidence="2">
    <location>
        <begin position="907"/>
        <end position="927"/>
    </location>
</feature>
<feature type="domain" description="FMP27/BLTP2/Hobbit GFWDK motif-containing RBG unit" evidence="3">
    <location>
        <begin position="537"/>
        <end position="669"/>
    </location>
</feature>
<dbReference type="SMART" id="SM01214">
    <property type="entry name" value="Fmp27_GFWDK"/>
    <property type="match status" value="1"/>
</dbReference>
<dbReference type="PANTHER" id="PTHR15678">
    <property type="entry name" value="ANTIGEN MLAA-22-RELATED"/>
    <property type="match status" value="1"/>
</dbReference>
<feature type="region of interest" description="Disordered" evidence="2">
    <location>
        <begin position="955"/>
        <end position="991"/>
    </location>
</feature>
<feature type="compositionally biased region" description="Low complexity" evidence="2">
    <location>
        <begin position="220"/>
        <end position="229"/>
    </location>
</feature>
<evidence type="ECO:0000259" key="3">
    <source>
        <dbReference type="SMART" id="SM01214"/>
    </source>
</evidence>
<feature type="coiled-coil region" evidence="1">
    <location>
        <begin position="1573"/>
        <end position="1634"/>
    </location>
</feature>
<evidence type="ECO:0000256" key="2">
    <source>
        <dbReference type="SAM" id="MobiDB-lite"/>
    </source>
</evidence>
<dbReference type="EMBL" id="JBICBT010001281">
    <property type="protein sequence ID" value="KAL3075265.1"/>
    <property type="molecule type" value="Genomic_DNA"/>
</dbReference>
<dbReference type="InterPro" id="IPR019441">
    <property type="entry name" value="FMP27/BLTP2/Hobbit_GFWDK_RBG"/>
</dbReference>
<dbReference type="PANTHER" id="PTHR15678:SF6">
    <property type="entry name" value="BRIDGE-LIKE LIPID TRANSFER PROTEIN FAMILY MEMBER 2"/>
    <property type="match status" value="1"/>
</dbReference>
<sequence>MSLYFNILLVLLILLVHLFRRYSGRLVAAVLQRLLHARAAHIDGLGWFALRHGELLLGNGLHLEVRELRVHSLFNWWWTTTAPTVDGTANDGGGQRMALNVRVSVGSIRVGKQLTDEEGSKNSSSGICDEQPLIEKCGVLDSVSIHLSRPVPGQLHLQVQLQQPVELVWSPVLHLMVNDVVRAFVSKVSQLVNFFDSFKQRQQKSSPATTAGDNSNNNGTPTATQTPTRTTTTTFLFTVHSEHAVELSFRLPRHHLLRLILPSFTVQRKAACVANAGAPNLLVEMDGNLIMNVERPSLDCVADDLLMKMIRGGDLFAHQLELDANRLWSWSADSLEISFPYGYQFADAWEEVVNSIKWMKLVHGIVPKPFTKDSVLPADVRIRLNRLSLRLDDDPFEIQLQNIYEVQMDEVFERERRKQILDCKVAQLKKENPFFPDTKVDALHRSLVKKDAQLYVERIRKVRQQLQERRPLFQWTLEDFELRAFADPALHGRDNVLACIRNFNPESHFPVEHPEFSTLWARAVELQVSQSRMLFRDYPLPYLHLRKAHFWGTLVGAEQKMESRSVRQQFINTPPPWGIFVINRNMCPLKFFYDLKCEIDELTMTYGPCWEPCLSMISQCWSLVNAPSRDPSAALPFWDKVRLLLHGRFAMACNRLQTSMLASTDPYNDTELVEIVWEDFEFDWFTGEFRIRADVDAFIRTASKYDDSRLLHLPRLHCTIRLDWACLGDQHDHHSVQPCAPDKLPEYSSNIGHDSYRAFRSAYVNSEVRFETNSWEQFNRQCPQILLYANTFKCLDFLMRTLMTVNRPVKRGPLFKSAQAKRYQLSRHFRNVQLMASMPRFLISYWMSFSSSHGFRVISDSLQFACDFLLQIHPDQSNDGLIRRVRTAWKILHTSAELDNAQIHLYGDQRPPGVEEDLMNSSTSTDSANSSFFVGLSRLIYIRKLQNEMKRTPFSMADDDGLDSSGHSSSSASAGFTPKVQHGGGGGPVGTAAAAAAAAAQASASSTGVAPVHRLTITDLKASWTIDNRDICLVIAEGVQKAHILRKILNNEALKMFKFGDEGFSSSTQCSSSTVGGGIGANINSNNNHHQQRYAYASSTQRAAAGKKHSTTAAAVRKMTGNNSKNGGTTTTTTANSSPRHQQHQHGHGVERGRNRHQSNNNSNHHHHQRQQKRFSSTHLLSSSNLVPKDDGDDHHLLIDDDREMLWRLVDEAESNLVAYSEEIAQNPTDSLNGVALCSMNDIILTNWQIDLLNSQLVLKSSDTVGGFILVTAARASVSQRWHIPVWRHTQLLLKRSWTTVLSGMQYFAPVFIAHEPGSSKLKPTEFHWLDRNVIEEKQMKTDQPHNKLDDFATIGEAVGGVVVDSNSTSVPSTAGGDEGGEADDNSSANFDHHHHLLQLQRVASRCSCQLFFCYFSDLLDADDDDLLLLVGGAAGDAFASTADILLPPASSSLSAAAPLAASVAAGDEHHHHNSPRHGMTSNYTHHHQQQPHSSRRDRFSFGERRCEEVDTFTLKHNILEVCTNSAQYHMCIDILQHLILFVDPRKTESEGNRRRMWFELVKKPKHTVKASIQKLQSDLRDLVSLVRSMERQAYFLNKEIQVNPHDAQMEAERVQLQRDIDEYKQRQNALIDELAMMISCYKELAVMEQTEQFKNELLRQQHEQGRSEEGEDEDEQKAELIARRFEVCFENCIWRLTENDGQLSLSEVQIRNFLYTRTARIDNSGDHLLEIGIVKVLNLLPNSKYKETLARLQTTSSEGGVDVTPSIRVICREKPPVGGISVKEHFEVNIAPMHAQLTYRFFVKMMRYFFPGRNIDKEETNLDTSADDQQQQQQGPSFVERIRGAVNHSFGKGKVKLAGAGGGKGFSSSTTALDEIEKMKLRSEKNNAFRYIIIPAVPFIVSYKGNKDKNLEDLDRFNMTFPIFEYHNRNWTWLDLALAIKQRCKRVLLQQFISQKLLRNKTGAIERMTQVEPIDDEEKKRIILGNTANMLMEMEKKKRKK</sequence>
<feature type="region of interest" description="Disordered" evidence="2">
    <location>
        <begin position="1463"/>
        <end position="1501"/>
    </location>
</feature>
<feature type="compositionally biased region" description="Polar residues" evidence="2">
    <location>
        <begin position="203"/>
        <end position="219"/>
    </location>
</feature>
<organism evidence="4 5">
    <name type="scientific">Heterodera trifolii</name>
    <dbReference type="NCBI Taxonomy" id="157864"/>
    <lineage>
        <taxon>Eukaryota</taxon>
        <taxon>Metazoa</taxon>
        <taxon>Ecdysozoa</taxon>
        <taxon>Nematoda</taxon>
        <taxon>Chromadorea</taxon>
        <taxon>Rhabditida</taxon>
        <taxon>Tylenchina</taxon>
        <taxon>Tylenchomorpha</taxon>
        <taxon>Tylenchoidea</taxon>
        <taxon>Heteroderidae</taxon>
        <taxon>Heteroderinae</taxon>
        <taxon>Heterodera</taxon>
    </lineage>
</organism>
<evidence type="ECO:0000313" key="4">
    <source>
        <dbReference type="EMBL" id="KAL3075265.1"/>
    </source>
</evidence>
<feature type="compositionally biased region" description="Low complexity" evidence="2">
    <location>
        <begin position="963"/>
        <end position="975"/>
    </location>
</feature>
<keyword evidence="1" id="KW-0175">Coiled coil</keyword>
<evidence type="ECO:0000313" key="5">
    <source>
        <dbReference type="Proteomes" id="UP001620626"/>
    </source>
</evidence>
<dbReference type="Proteomes" id="UP001620626">
    <property type="component" value="Unassembled WGS sequence"/>
</dbReference>
<feature type="region of interest" description="Disordered" evidence="2">
    <location>
        <begin position="1118"/>
        <end position="1194"/>
    </location>
</feature>
<evidence type="ECO:0000256" key="1">
    <source>
        <dbReference type="SAM" id="Coils"/>
    </source>
</evidence>
<reference evidence="4 5" key="1">
    <citation type="submission" date="2024-10" db="EMBL/GenBank/DDBJ databases">
        <authorList>
            <person name="Kim D."/>
        </authorList>
    </citation>
    <scope>NUCLEOTIDE SEQUENCE [LARGE SCALE GENOMIC DNA]</scope>
    <source>
        <strain evidence="4">BH-2024</strain>
    </source>
</reference>
<accession>A0ABD2ICJ8</accession>
<keyword evidence="5" id="KW-1185">Reference proteome</keyword>
<protein>
    <recommendedName>
        <fullName evidence="3">FMP27/BLTP2/Hobbit GFWDK motif-containing RBG unit domain-containing protein</fullName>
    </recommendedName>
</protein>
<feature type="compositionally biased region" description="Basic residues" evidence="2">
    <location>
        <begin position="1164"/>
        <end position="1173"/>
    </location>
</feature>
<dbReference type="InterPro" id="IPR045167">
    <property type="entry name" value="Hobbit"/>
</dbReference>
<proteinExistence type="predicted"/>
<feature type="compositionally biased region" description="Basic residues" evidence="2">
    <location>
        <begin position="1485"/>
        <end position="1494"/>
    </location>
</feature>
<feature type="region of interest" description="Disordered" evidence="2">
    <location>
        <begin position="1366"/>
        <end position="1388"/>
    </location>
</feature>
<comment type="caution">
    <text evidence="4">The sequence shown here is derived from an EMBL/GenBank/DDBJ whole genome shotgun (WGS) entry which is preliminary data.</text>
</comment>
<feature type="compositionally biased region" description="Low complexity" evidence="2">
    <location>
        <begin position="1120"/>
        <end position="1138"/>
    </location>
</feature>
<gene>
    <name evidence="4" type="ORF">niasHT_033839</name>
</gene>